<dbReference type="Gene3D" id="3.30.70.1560">
    <property type="entry name" value="Alpha-L RNA-binding motif"/>
    <property type="match status" value="1"/>
</dbReference>
<dbReference type="PANTHER" id="PTHR47683:SF2">
    <property type="entry name" value="RNA-BINDING S4 DOMAIN-CONTAINING PROTEIN"/>
    <property type="match status" value="1"/>
</dbReference>
<keyword evidence="3" id="KW-0694">RNA-binding</keyword>
<dbReference type="GO" id="GO:0000455">
    <property type="term" value="P:enzyme-directed rRNA pseudouridine synthesis"/>
    <property type="evidence" value="ECO:0007669"/>
    <property type="project" value="UniProtKB-ARBA"/>
</dbReference>
<evidence type="ECO:0000313" key="7">
    <source>
        <dbReference type="Proteomes" id="UP000885826"/>
    </source>
</evidence>
<evidence type="ECO:0000313" key="6">
    <source>
        <dbReference type="EMBL" id="HEC78007.1"/>
    </source>
</evidence>
<gene>
    <name evidence="6" type="ORF">ENI34_02550</name>
</gene>
<dbReference type="PROSITE" id="PS01149">
    <property type="entry name" value="PSI_RSU"/>
    <property type="match status" value="1"/>
</dbReference>
<dbReference type="EMBL" id="DRIG01000029">
    <property type="protein sequence ID" value="HEC78007.1"/>
    <property type="molecule type" value="Genomic_DNA"/>
</dbReference>
<dbReference type="SUPFAM" id="SSF55174">
    <property type="entry name" value="Alpha-L RNA-binding motif"/>
    <property type="match status" value="1"/>
</dbReference>
<name>A0A9C9ELX2_UNCW3</name>
<dbReference type="InterPro" id="IPR036986">
    <property type="entry name" value="S4_RNA-bd_sf"/>
</dbReference>
<dbReference type="Gene3D" id="3.30.70.580">
    <property type="entry name" value="Pseudouridine synthase I, catalytic domain, N-terminal subdomain"/>
    <property type="match status" value="1"/>
</dbReference>
<organism evidence="6 7">
    <name type="scientific">candidate division WOR-3 bacterium</name>
    <dbReference type="NCBI Taxonomy" id="2052148"/>
    <lineage>
        <taxon>Bacteria</taxon>
        <taxon>Bacteria division WOR-3</taxon>
    </lineage>
</organism>
<dbReference type="InterPro" id="IPR002942">
    <property type="entry name" value="S4_RNA-bd"/>
</dbReference>
<dbReference type="Proteomes" id="UP000885826">
    <property type="component" value="Unassembled WGS sequence"/>
</dbReference>
<feature type="domain" description="RNA-binding S4" evidence="5">
    <location>
        <begin position="4"/>
        <end position="66"/>
    </location>
</feature>
<dbReference type="InterPro" id="IPR020094">
    <property type="entry name" value="TruA/RsuA/RluB/E/F_N"/>
</dbReference>
<dbReference type="InterPro" id="IPR020103">
    <property type="entry name" value="PsdUridine_synth_cat_dom_sf"/>
</dbReference>
<keyword evidence="2 4" id="KW-0413">Isomerase</keyword>
<evidence type="ECO:0000256" key="1">
    <source>
        <dbReference type="ARBA" id="ARBA00008348"/>
    </source>
</evidence>
<dbReference type="GO" id="GO:0003723">
    <property type="term" value="F:RNA binding"/>
    <property type="evidence" value="ECO:0007669"/>
    <property type="project" value="UniProtKB-KW"/>
</dbReference>
<dbReference type="InterPro" id="IPR042092">
    <property type="entry name" value="PsdUridine_s_RsuA/RluB/E/F_cat"/>
</dbReference>
<dbReference type="InterPro" id="IPR000748">
    <property type="entry name" value="PsdUridine_synth_RsuA/RluB/E/F"/>
</dbReference>
<dbReference type="EC" id="5.4.99.-" evidence="4"/>
<dbReference type="SUPFAM" id="SSF55120">
    <property type="entry name" value="Pseudouridine synthase"/>
    <property type="match status" value="1"/>
</dbReference>
<dbReference type="InterPro" id="IPR006145">
    <property type="entry name" value="PsdUridine_synth_RsuA/RluA"/>
</dbReference>
<dbReference type="AlphaFoldDB" id="A0A9C9ELX2"/>
<dbReference type="Gene3D" id="3.10.290.10">
    <property type="entry name" value="RNA-binding S4 domain"/>
    <property type="match status" value="1"/>
</dbReference>
<dbReference type="Pfam" id="PF00849">
    <property type="entry name" value="PseudoU_synth_2"/>
    <property type="match status" value="1"/>
</dbReference>
<comment type="similarity">
    <text evidence="1 4">Belongs to the pseudouridine synthase RsuA family.</text>
</comment>
<dbReference type="InterPro" id="IPR018496">
    <property type="entry name" value="PsdUridine_synth_RsuA/RluB_CS"/>
</dbReference>
<proteinExistence type="inferred from homology"/>
<evidence type="ECO:0000256" key="2">
    <source>
        <dbReference type="ARBA" id="ARBA00023235"/>
    </source>
</evidence>
<dbReference type="PROSITE" id="PS50889">
    <property type="entry name" value="S4"/>
    <property type="match status" value="1"/>
</dbReference>
<evidence type="ECO:0000256" key="3">
    <source>
        <dbReference type="PROSITE-ProRule" id="PRU00182"/>
    </source>
</evidence>
<accession>A0A9C9ELX2</accession>
<comment type="caution">
    <text evidence="6">The sequence shown here is derived from an EMBL/GenBank/DDBJ whole genome shotgun (WGS) entry which is preliminary data.</text>
</comment>
<dbReference type="SMART" id="SM00363">
    <property type="entry name" value="S4"/>
    <property type="match status" value="1"/>
</dbReference>
<dbReference type="GO" id="GO:0120159">
    <property type="term" value="F:rRNA pseudouridine synthase activity"/>
    <property type="evidence" value="ECO:0007669"/>
    <property type="project" value="UniProtKB-ARBA"/>
</dbReference>
<dbReference type="CDD" id="cd00165">
    <property type="entry name" value="S4"/>
    <property type="match status" value="1"/>
</dbReference>
<dbReference type="CDD" id="cd02870">
    <property type="entry name" value="PseudoU_synth_RsuA_like"/>
    <property type="match status" value="1"/>
</dbReference>
<dbReference type="Pfam" id="PF01479">
    <property type="entry name" value="S4"/>
    <property type="match status" value="1"/>
</dbReference>
<dbReference type="InterPro" id="IPR050343">
    <property type="entry name" value="RsuA_PseudoU_synthase"/>
</dbReference>
<evidence type="ECO:0000259" key="5">
    <source>
        <dbReference type="SMART" id="SM00363"/>
    </source>
</evidence>
<evidence type="ECO:0000256" key="4">
    <source>
        <dbReference type="RuleBase" id="RU003887"/>
    </source>
</evidence>
<dbReference type="NCBIfam" id="TIGR00093">
    <property type="entry name" value="pseudouridine synthase"/>
    <property type="match status" value="1"/>
</dbReference>
<dbReference type="PANTHER" id="PTHR47683">
    <property type="entry name" value="PSEUDOURIDINE SYNTHASE FAMILY PROTEIN-RELATED"/>
    <property type="match status" value="1"/>
</dbReference>
<sequence>MAQERLQKILARAGVCSRRRAEELILAGRVTVNGRVIKKLGTKADAAKDFVKVDGKLIHGAPSKQYYMAYKPMKMLTTLADPKGRPTVADLLAMNRIRVRVFPVGRLDWDAEGLLLFTNDGELANKIMHPRSHLPKTYLVKVKGKPDEQVLRQIRTGVRIAPRTTTLPARVDIERRTRSNTWLVLTLIEGRQNQIKRMFERLHHPVLRIKRSAIGPLKLKGLKPGGLRALSRREIEQLKSSLE</sequence>
<protein>
    <recommendedName>
        <fullName evidence="4">Pseudouridine synthase</fullName>
        <ecNumber evidence="4">5.4.99.-</ecNumber>
    </recommendedName>
</protein>
<dbReference type="FunFam" id="3.10.290.10:FF:000003">
    <property type="entry name" value="Pseudouridine synthase"/>
    <property type="match status" value="1"/>
</dbReference>
<reference evidence="6" key="1">
    <citation type="journal article" date="2020" name="mSystems">
        <title>Genome- and Community-Level Interaction Insights into Carbon Utilization and Element Cycling Functions of Hydrothermarchaeota in Hydrothermal Sediment.</title>
        <authorList>
            <person name="Zhou Z."/>
            <person name="Liu Y."/>
            <person name="Xu W."/>
            <person name="Pan J."/>
            <person name="Luo Z.H."/>
            <person name="Li M."/>
        </authorList>
    </citation>
    <scope>NUCLEOTIDE SEQUENCE</scope>
    <source>
        <strain evidence="6">HyVt-388</strain>
    </source>
</reference>